<dbReference type="EC" id="4.4.1.13" evidence="2"/>
<sequence>MSKYHDRRGWKQLTISDLASWSVANSRARRCKRWSLYPAEIIDLTVAEMDLPVAEPIMAAVRDAVDRQAFGYPLPGHDSELPAAAAEWLTAQGLAVQPEHVNLISDVIKGMVLGLRHFAPPHTPVVVITPTYSRFLDAVEAAQRQVIEVPMLLGENGYSLDVPEIEKALRQGARTVLLCNPSNPVGRVFNHSELAELSVLVERFGARVISDEVHSPLRYGTKFVPYASVSSAAAEHSITLTSASKAWNIPGLRCAIMVLTNPADQLTWDVLPRASKGGISPLGIEASTAAFKQGQPWLNEAIKLLDVNRLAVGDYLKRAGLGGVMCMPEATYLAWFDLREFGHPDPQRYLMENAGVATTSGDEHGVGGAGFVRVNFATPQSVLLDALERMTSALRRSPTRNSS</sequence>
<feature type="domain" description="Aminotransferase class I/classII large" evidence="6">
    <location>
        <begin position="40"/>
        <end position="387"/>
    </location>
</feature>
<dbReference type="InterPro" id="IPR015422">
    <property type="entry name" value="PyrdxlP-dep_Trfase_small"/>
</dbReference>
<evidence type="ECO:0000256" key="1">
    <source>
        <dbReference type="ARBA" id="ARBA00001933"/>
    </source>
</evidence>
<dbReference type="Proteomes" id="UP000309992">
    <property type="component" value="Unassembled WGS sequence"/>
</dbReference>
<evidence type="ECO:0000256" key="4">
    <source>
        <dbReference type="ARBA" id="ARBA00023239"/>
    </source>
</evidence>
<keyword evidence="4" id="KW-0456">Lyase</keyword>
<evidence type="ECO:0000313" key="8">
    <source>
        <dbReference type="Proteomes" id="UP000309992"/>
    </source>
</evidence>
<keyword evidence="7" id="KW-0032">Aminotransferase</keyword>
<dbReference type="Pfam" id="PF00155">
    <property type="entry name" value="Aminotran_1_2"/>
    <property type="match status" value="1"/>
</dbReference>
<reference evidence="7 8" key="1">
    <citation type="journal article" date="2015" name="Antonie Van Leeuwenhoek">
        <title>Prauserella endophytica sp. nov., an endophytic actinobacterium isolated from Tamarix taklamakanensis.</title>
        <authorList>
            <person name="Liu J.M."/>
            <person name="Habden X."/>
            <person name="Guo L."/>
            <person name="Tuo L."/>
            <person name="Jiang Z.K."/>
            <person name="Liu S.W."/>
            <person name="Liu X.F."/>
            <person name="Chen L."/>
            <person name="Li R.F."/>
            <person name="Zhang Y.Q."/>
            <person name="Sun C.H."/>
        </authorList>
    </citation>
    <scope>NUCLEOTIDE SEQUENCE [LARGE SCALE GENOMIC DNA]</scope>
    <source>
        <strain evidence="7 8">CGMCC 4.7182</strain>
    </source>
</reference>
<keyword evidence="7" id="KW-0808">Transferase</keyword>
<keyword evidence="8" id="KW-1185">Reference proteome</keyword>
<keyword evidence="3" id="KW-0663">Pyridoxal phosphate</keyword>
<evidence type="ECO:0000256" key="2">
    <source>
        <dbReference type="ARBA" id="ARBA00012224"/>
    </source>
</evidence>
<organism evidence="7 8">
    <name type="scientific">Prauserella endophytica</name>
    <dbReference type="NCBI Taxonomy" id="1592324"/>
    <lineage>
        <taxon>Bacteria</taxon>
        <taxon>Bacillati</taxon>
        <taxon>Actinomycetota</taxon>
        <taxon>Actinomycetes</taxon>
        <taxon>Pseudonocardiales</taxon>
        <taxon>Pseudonocardiaceae</taxon>
        <taxon>Prauserella</taxon>
        <taxon>Prauserella coralliicola group</taxon>
    </lineage>
</organism>
<gene>
    <name evidence="7" type="ORF">FCN18_30135</name>
</gene>
<evidence type="ECO:0000259" key="6">
    <source>
        <dbReference type="Pfam" id="PF00155"/>
    </source>
</evidence>
<dbReference type="InterPro" id="IPR051798">
    <property type="entry name" value="Class-II_PLP-Dep_Aminotrans"/>
</dbReference>
<dbReference type="EMBL" id="SWMS01000023">
    <property type="protein sequence ID" value="TKG63563.1"/>
    <property type="molecule type" value="Genomic_DNA"/>
</dbReference>
<dbReference type="PANTHER" id="PTHR43525">
    <property type="entry name" value="PROTEIN MALY"/>
    <property type="match status" value="1"/>
</dbReference>
<dbReference type="InterPro" id="IPR015424">
    <property type="entry name" value="PyrdxlP-dep_Trfase"/>
</dbReference>
<proteinExistence type="inferred from homology"/>
<accession>A0ABY2RXM2</accession>
<dbReference type="SUPFAM" id="SSF53383">
    <property type="entry name" value="PLP-dependent transferases"/>
    <property type="match status" value="1"/>
</dbReference>
<evidence type="ECO:0000256" key="5">
    <source>
        <dbReference type="ARBA" id="ARBA00037974"/>
    </source>
</evidence>
<dbReference type="Gene3D" id="3.40.640.10">
    <property type="entry name" value="Type I PLP-dependent aspartate aminotransferase-like (Major domain)"/>
    <property type="match status" value="1"/>
</dbReference>
<comment type="similarity">
    <text evidence="5">Belongs to the class-II pyridoxal-phosphate-dependent aminotransferase family. MalY/PatB cystathionine beta-lyase subfamily.</text>
</comment>
<name>A0ABY2RXM2_9PSEU</name>
<dbReference type="Gene3D" id="3.90.1150.10">
    <property type="entry name" value="Aspartate Aminotransferase, domain 1"/>
    <property type="match status" value="1"/>
</dbReference>
<comment type="cofactor">
    <cofactor evidence="1">
        <name>pyridoxal 5'-phosphate</name>
        <dbReference type="ChEBI" id="CHEBI:597326"/>
    </cofactor>
</comment>
<dbReference type="InterPro" id="IPR015421">
    <property type="entry name" value="PyrdxlP-dep_Trfase_major"/>
</dbReference>
<dbReference type="CDD" id="cd00609">
    <property type="entry name" value="AAT_like"/>
    <property type="match status" value="1"/>
</dbReference>
<dbReference type="RefSeq" id="WP_137096682.1">
    <property type="nucleotide sequence ID" value="NZ_SWMS01000023.1"/>
</dbReference>
<dbReference type="PANTHER" id="PTHR43525:SF2">
    <property type="entry name" value="CYSTATHIONINE BETA-LYASE-RELATED"/>
    <property type="match status" value="1"/>
</dbReference>
<comment type="caution">
    <text evidence="7">The sequence shown here is derived from an EMBL/GenBank/DDBJ whole genome shotgun (WGS) entry which is preliminary data.</text>
</comment>
<evidence type="ECO:0000256" key="3">
    <source>
        <dbReference type="ARBA" id="ARBA00022898"/>
    </source>
</evidence>
<dbReference type="GO" id="GO:0008483">
    <property type="term" value="F:transaminase activity"/>
    <property type="evidence" value="ECO:0007669"/>
    <property type="project" value="UniProtKB-KW"/>
</dbReference>
<evidence type="ECO:0000313" key="7">
    <source>
        <dbReference type="EMBL" id="TKG63563.1"/>
    </source>
</evidence>
<dbReference type="InterPro" id="IPR004839">
    <property type="entry name" value="Aminotransferase_I/II_large"/>
</dbReference>
<protein>
    <recommendedName>
        <fullName evidence="2">cysteine-S-conjugate beta-lyase</fullName>
        <ecNumber evidence="2">4.4.1.13</ecNumber>
    </recommendedName>
</protein>